<proteinExistence type="predicted"/>
<gene>
    <name evidence="2" type="ORF">P799_25780</name>
</gene>
<accession>W7RES8</accession>
<evidence type="ECO:0000313" key="3">
    <source>
        <dbReference type="Proteomes" id="UP000023555"/>
    </source>
</evidence>
<evidence type="ECO:0000256" key="1">
    <source>
        <dbReference type="SAM" id="Phobius"/>
    </source>
</evidence>
<feature type="transmembrane region" description="Helical" evidence="1">
    <location>
        <begin position="38"/>
        <end position="58"/>
    </location>
</feature>
<feature type="transmembrane region" description="Helical" evidence="1">
    <location>
        <begin position="6"/>
        <end position="26"/>
    </location>
</feature>
<keyword evidence="1" id="KW-1133">Transmembrane helix</keyword>
<dbReference type="HOGENOM" id="CLU_184250_0_0_9"/>
<keyword evidence="1" id="KW-0472">Membrane</keyword>
<dbReference type="Proteomes" id="UP000023555">
    <property type="component" value="Unassembled WGS sequence"/>
</dbReference>
<dbReference type="AlphaFoldDB" id="W7RES8"/>
<sequence length="72" mass="8225">MMDNKYKLLGLLCIIIPILSAIYILLNSNILIPKGYNLAIDGYVISRNLMVIFLLYLLSKLGYFLSTKLKQD</sequence>
<organism evidence="2 3">
    <name type="scientific">Lysinibacillus sphaericus CBAM5</name>
    <dbReference type="NCBI Taxonomy" id="1400869"/>
    <lineage>
        <taxon>Bacteria</taxon>
        <taxon>Bacillati</taxon>
        <taxon>Bacillota</taxon>
        <taxon>Bacilli</taxon>
        <taxon>Bacillales</taxon>
        <taxon>Bacillaceae</taxon>
        <taxon>Lysinibacillus</taxon>
    </lineage>
</organism>
<reference evidence="2 3" key="1">
    <citation type="journal article" date="2015" name="Stand. Genomic Sci.">
        <title>Genome sequence and description of the mosquitocidal and heavy metal tolerant strain Lysinibacillus sphaericus CBAM5.</title>
        <authorList>
            <person name="Pena-Montenegro T.D."/>
            <person name="Lozano L."/>
            <person name="Dussan J."/>
        </authorList>
    </citation>
    <scope>NUCLEOTIDE SEQUENCE [LARGE SCALE GENOMIC DNA]</scope>
    <source>
        <strain evidence="2">CBAM5</strain>
    </source>
</reference>
<protein>
    <submittedName>
        <fullName evidence="2">tRNA processing exoribonuclease BN</fullName>
    </submittedName>
</protein>
<keyword evidence="1" id="KW-0812">Transmembrane</keyword>
<dbReference type="EMBL" id="AYKQ01000080">
    <property type="protein sequence ID" value="EWH30372.1"/>
    <property type="molecule type" value="Genomic_DNA"/>
</dbReference>
<evidence type="ECO:0000313" key="2">
    <source>
        <dbReference type="EMBL" id="EWH30372.1"/>
    </source>
</evidence>
<comment type="caution">
    <text evidence="2">The sequence shown here is derived from an EMBL/GenBank/DDBJ whole genome shotgun (WGS) entry which is preliminary data.</text>
</comment>
<name>W7RES8_LYSSH</name>